<feature type="chain" id="PRO_5027019402" evidence="1">
    <location>
        <begin position="19"/>
        <end position="156"/>
    </location>
</feature>
<evidence type="ECO:0000313" key="2">
    <source>
        <dbReference type="EMBL" id="KAB7887258.1"/>
    </source>
</evidence>
<reference evidence="4 5" key="1">
    <citation type="submission" date="2019-10" db="EMBL/GenBank/DDBJ databases">
        <title>Poseidonibacter ostreae sp. nov., isolated from the gut of the Ostrea denselamellosa.</title>
        <authorList>
            <person name="Choi A."/>
        </authorList>
    </citation>
    <scope>NUCLEOTIDE SEQUENCE [LARGE SCALE GENOMIC DNA]</scope>
    <source>
        <strain evidence="2 5">SJOD-M-33</strain>
        <strain evidence="3 4">SJOD-M-5</strain>
    </source>
</reference>
<proteinExistence type="predicted"/>
<dbReference type="EMBL" id="WFKK01000033">
    <property type="protein sequence ID" value="KAB7887258.1"/>
    <property type="molecule type" value="Genomic_DNA"/>
</dbReference>
<dbReference type="AlphaFoldDB" id="A0A6L4WSF5"/>
<evidence type="ECO:0000256" key="1">
    <source>
        <dbReference type="SAM" id="SignalP"/>
    </source>
</evidence>
<dbReference type="RefSeq" id="WP_152191037.1">
    <property type="nucleotide sequence ID" value="NZ_WFKI01000001.1"/>
</dbReference>
<name>A0A6L4WSF5_9BACT</name>
<gene>
    <name evidence="3" type="ORF">GBG18_10910</name>
    <name evidence="2" type="ORF">GBG19_11005</name>
</gene>
<evidence type="ECO:0000313" key="5">
    <source>
        <dbReference type="Proteomes" id="UP000472839"/>
    </source>
</evidence>
<feature type="signal peptide" evidence="1">
    <location>
        <begin position="1"/>
        <end position="18"/>
    </location>
</feature>
<sequence length="156" mass="17648">MKMILLSALTVLMLNANTSTPIKNTLPRTVDQTAQQNADAQLKIQNRQIIKLVVEEVGKKLPQKIDDYTMFTSIKADDLTLVSTYEINTGAKSDDAVRNEDKSRMQGFIVKGICTSSKRFLEADINITYIYTSANTKAELFRFEVNPKTCISYWNE</sequence>
<evidence type="ECO:0000313" key="3">
    <source>
        <dbReference type="EMBL" id="KAB7889529.1"/>
    </source>
</evidence>
<evidence type="ECO:0000313" key="4">
    <source>
        <dbReference type="Proteomes" id="UP000461010"/>
    </source>
</evidence>
<accession>A0A6L4WSF5</accession>
<keyword evidence="1" id="KW-0732">Signal</keyword>
<dbReference type="Proteomes" id="UP000472839">
    <property type="component" value="Unassembled WGS sequence"/>
</dbReference>
<dbReference type="EMBL" id="WFKJ01000034">
    <property type="protein sequence ID" value="KAB7889529.1"/>
    <property type="molecule type" value="Genomic_DNA"/>
</dbReference>
<comment type="caution">
    <text evidence="2">The sequence shown here is derived from an EMBL/GenBank/DDBJ whole genome shotgun (WGS) entry which is preliminary data.</text>
</comment>
<organism evidence="2 5">
    <name type="scientific">Poseidonibacter ostreae</name>
    <dbReference type="NCBI Taxonomy" id="2654171"/>
    <lineage>
        <taxon>Bacteria</taxon>
        <taxon>Pseudomonadati</taxon>
        <taxon>Campylobacterota</taxon>
        <taxon>Epsilonproteobacteria</taxon>
        <taxon>Campylobacterales</taxon>
        <taxon>Arcobacteraceae</taxon>
        <taxon>Poseidonibacter</taxon>
    </lineage>
</organism>
<keyword evidence="4" id="KW-1185">Reference proteome</keyword>
<dbReference type="Proteomes" id="UP000461010">
    <property type="component" value="Unassembled WGS sequence"/>
</dbReference>
<protein>
    <submittedName>
        <fullName evidence="2">Uncharacterized protein</fullName>
    </submittedName>
</protein>